<feature type="domain" description="Halobacterial output" evidence="2">
    <location>
        <begin position="35"/>
        <end position="109"/>
    </location>
</feature>
<evidence type="ECO:0000256" key="1">
    <source>
        <dbReference type="SAM" id="MobiDB-lite"/>
    </source>
</evidence>
<dbReference type="EMBL" id="FNWL01000002">
    <property type="protein sequence ID" value="SEH14714.1"/>
    <property type="molecule type" value="Genomic_DNA"/>
</dbReference>
<evidence type="ECO:0000313" key="3">
    <source>
        <dbReference type="EMBL" id="SEH14714.1"/>
    </source>
</evidence>
<protein>
    <recommendedName>
        <fullName evidence="2">Halobacterial output domain-containing protein</fullName>
    </recommendedName>
</protein>
<dbReference type="Pfam" id="PF18545">
    <property type="entry name" value="HalOD1"/>
    <property type="match status" value="1"/>
</dbReference>
<sequence>MSERKDSPSDTHATDGSDHLVADAQAHYDYDEPHDLTTTIIFAVADAEGVDPPNIKTPPLYDHVDTVAVEEALFGPVRTRQNHDGTESITFSYRDHEIVVRSDGWVFVRSADG</sequence>
<evidence type="ECO:0000313" key="4">
    <source>
        <dbReference type="Proteomes" id="UP000199112"/>
    </source>
</evidence>
<dbReference type="InterPro" id="IPR040624">
    <property type="entry name" value="HalOD1"/>
</dbReference>
<dbReference type="Proteomes" id="UP000199112">
    <property type="component" value="Unassembled WGS sequence"/>
</dbReference>
<dbReference type="AlphaFoldDB" id="A0A1H6FY43"/>
<proteinExistence type="predicted"/>
<dbReference type="OrthoDB" id="331383at2157"/>
<dbReference type="RefSeq" id="WP_090506667.1">
    <property type="nucleotide sequence ID" value="NZ_FNWL01000002.1"/>
</dbReference>
<gene>
    <name evidence="3" type="ORF">SAMN04487967_1733</name>
</gene>
<organism evidence="3 4">
    <name type="scientific">Natronorubrum sediminis</name>
    <dbReference type="NCBI Taxonomy" id="640943"/>
    <lineage>
        <taxon>Archaea</taxon>
        <taxon>Methanobacteriati</taxon>
        <taxon>Methanobacteriota</taxon>
        <taxon>Stenosarchaea group</taxon>
        <taxon>Halobacteria</taxon>
        <taxon>Halobacteriales</taxon>
        <taxon>Natrialbaceae</taxon>
        <taxon>Natronorubrum</taxon>
    </lineage>
</organism>
<name>A0A1H6FY43_9EURY</name>
<accession>A0A1H6FY43</accession>
<reference evidence="4" key="1">
    <citation type="submission" date="2016-10" db="EMBL/GenBank/DDBJ databases">
        <authorList>
            <person name="Varghese N."/>
            <person name="Submissions S."/>
        </authorList>
    </citation>
    <scope>NUCLEOTIDE SEQUENCE [LARGE SCALE GENOMIC DNA]</scope>
    <source>
        <strain evidence="4">CGMCC 1.8981</strain>
    </source>
</reference>
<keyword evidence="4" id="KW-1185">Reference proteome</keyword>
<feature type="region of interest" description="Disordered" evidence="1">
    <location>
        <begin position="1"/>
        <end position="26"/>
    </location>
</feature>
<evidence type="ECO:0000259" key="2">
    <source>
        <dbReference type="Pfam" id="PF18545"/>
    </source>
</evidence>